<evidence type="ECO:0000256" key="1">
    <source>
        <dbReference type="ARBA" id="ARBA00003065"/>
    </source>
</evidence>
<dbReference type="Gene3D" id="2.40.50.140">
    <property type="entry name" value="Nucleic acid-binding proteins"/>
    <property type="match status" value="1"/>
</dbReference>
<evidence type="ECO:0000259" key="10">
    <source>
        <dbReference type="Pfam" id="PF11967"/>
    </source>
</evidence>
<keyword evidence="12" id="KW-1185">Reference proteome</keyword>
<evidence type="ECO:0000256" key="8">
    <source>
        <dbReference type="HAMAP-Rule" id="MF_00201"/>
    </source>
</evidence>
<dbReference type="InterPro" id="IPR037278">
    <property type="entry name" value="ARFGAP/RecO"/>
</dbReference>
<proteinExistence type="inferred from homology"/>
<dbReference type="Gene3D" id="1.20.1440.120">
    <property type="entry name" value="Recombination protein O, C-terminal domain"/>
    <property type="match status" value="1"/>
</dbReference>
<dbReference type="AlphaFoldDB" id="A0A557RHS2"/>
<evidence type="ECO:0000256" key="2">
    <source>
        <dbReference type="ARBA" id="ARBA00007452"/>
    </source>
</evidence>
<keyword evidence="4 8" id="KW-0227">DNA damage</keyword>
<dbReference type="NCBIfam" id="TIGR00613">
    <property type="entry name" value="reco"/>
    <property type="match status" value="1"/>
</dbReference>
<dbReference type="HAMAP" id="MF_00201">
    <property type="entry name" value="RecO"/>
    <property type="match status" value="1"/>
</dbReference>
<accession>A0A557RHS2</accession>
<dbReference type="InterPro" id="IPR022572">
    <property type="entry name" value="DNA_rep/recomb_RecO_N"/>
</dbReference>
<dbReference type="GO" id="GO:0006302">
    <property type="term" value="P:double-strand break repair"/>
    <property type="evidence" value="ECO:0007669"/>
    <property type="project" value="TreeGrafter"/>
</dbReference>
<dbReference type="GO" id="GO:0043590">
    <property type="term" value="C:bacterial nucleoid"/>
    <property type="evidence" value="ECO:0007669"/>
    <property type="project" value="TreeGrafter"/>
</dbReference>
<evidence type="ECO:0000256" key="3">
    <source>
        <dbReference type="ARBA" id="ARBA00021310"/>
    </source>
</evidence>
<dbReference type="SUPFAM" id="SSF57863">
    <property type="entry name" value="ArfGap/RecO-like zinc finger"/>
    <property type="match status" value="1"/>
</dbReference>
<dbReference type="InterPro" id="IPR003717">
    <property type="entry name" value="RecO"/>
</dbReference>
<gene>
    <name evidence="8 11" type="primary">recO</name>
    <name evidence="11" type="ORF">FPL11_08745</name>
</gene>
<name>A0A557RHS2_9GAMM</name>
<comment type="similarity">
    <text evidence="2 8">Belongs to the RecO family.</text>
</comment>
<dbReference type="Pfam" id="PF02565">
    <property type="entry name" value="RecO_C"/>
    <property type="match status" value="1"/>
</dbReference>
<evidence type="ECO:0000313" key="12">
    <source>
        <dbReference type="Proteomes" id="UP000316688"/>
    </source>
</evidence>
<dbReference type="InterPro" id="IPR012340">
    <property type="entry name" value="NA-bd_OB-fold"/>
</dbReference>
<feature type="domain" description="DNA replication/recombination mediator RecO N-terminal" evidence="10">
    <location>
        <begin position="12"/>
        <end position="80"/>
    </location>
</feature>
<keyword evidence="6 8" id="KW-0234">DNA repair</keyword>
<evidence type="ECO:0000256" key="6">
    <source>
        <dbReference type="ARBA" id="ARBA00023204"/>
    </source>
</evidence>
<dbReference type="Proteomes" id="UP000316688">
    <property type="component" value="Unassembled WGS sequence"/>
</dbReference>
<dbReference type="SUPFAM" id="SSF50249">
    <property type="entry name" value="Nucleic acid-binding proteins"/>
    <property type="match status" value="1"/>
</dbReference>
<dbReference type="GO" id="GO:0006310">
    <property type="term" value="P:DNA recombination"/>
    <property type="evidence" value="ECO:0007669"/>
    <property type="project" value="UniProtKB-UniRule"/>
</dbReference>
<evidence type="ECO:0000256" key="7">
    <source>
        <dbReference type="ARBA" id="ARBA00033409"/>
    </source>
</evidence>
<dbReference type="EMBL" id="VMKP01000003">
    <property type="protein sequence ID" value="TVO64719.1"/>
    <property type="molecule type" value="Genomic_DNA"/>
</dbReference>
<comment type="function">
    <text evidence="1 8">Involved in DNA repair and RecF pathway recombination.</text>
</comment>
<reference evidence="11 12" key="1">
    <citation type="submission" date="2019-07" db="EMBL/GenBank/DDBJ databases">
        <title>Reclasification of Spiribacter aquaticus.</title>
        <authorList>
            <person name="Leon M.J."/>
            <person name="Sanchez-Porro C."/>
            <person name="Ventosa A."/>
        </authorList>
    </citation>
    <scope>NUCLEOTIDE SEQUENCE [LARGE SCALE GENOMIC DNA]</scope>
    <source>
        <strain evidence="11 12">SP30</strain>
    </source>
</reference>
<dbReference type="Pfam" id="PF11967">
    <property type="entry name" value="RecO_N"/>
    <property type="match status" value="1"/>
</dbReference>
<comment type="caution">
    <text evidence="11">The sequence shown here is derived from an EMBL/GenBank/DDBJ whole genome shotgun (WGS) entry which is preliminary data.</text>
</comment>
<organism evidence="11 12">
    <name type="scientific">Spiribacter aquaticus</name>
    <dbReference type="NCBI Taxonomy" id="1935996"/>
    <lineage>
        <taxon>Bacteria</taxon>
        <taxon>Pseudomonadati</taxon>
        <taxon>Pseudomonadota</taxon>
        <taxon>Gammaproteobacteria</taxon>
        <taxon>Chromatiales</taxon>
        <taxon>Ectothiorhodospiraceae</taxon>
        <taxon>Spiribacter</taxon>
    </lineage>
</organism>
<evidence type="ECO:0000256" key="5">
    <source>
        <dbReference type="ARBA" id="ARBA00023172"/>
    </source>
</evidence>
<protein>
    <recommendedName>
        <fullName evidence="3 8">DNA repair protein RecO</fullName>
    </recommendedName>
    <alternativeName>
        <fullName evidence="7 8">Recombination protein O</fullName>
    </alternativeName>
</protein>
<evidence type="ECO:0000313" key="11">
    <source>
        <dbReference type="EMBL" id="TVO64719.1"/>
    </source>
</evidence>
<dbReference type="InterPro" id="IPR042242">
    <property type="entry name" value="RecO_C"/>
</dbReference>
<feature type="region of interest" description="Disordered" evidence="9">
    <location>
        <begin position="225"/>
        <end position="251"/>
    </location>
</feature>
<evidence type="ECO:0000256" key="9">
    <source>
        <dbReference type="SAM" id="MobiDB-lite"/>
    </source>
</evidence>
<keyword evidence="5 8" id="KW-0233">DNA recombination</keyword>
<feature type="compositionally biased region" description="Basic and acidic residues" evidence="9">
    <location>
        <begin position="228"/>
        <end position="244"/>
    </location>
</feature>
<sequence>MTATPREAALEPGFILHTRAYRDTSLLLEVLSRGHGRVGLVARGARSRRSRTAGLLQAFQPLALSWRSRGEMGSLRQVESAGRPFMLKGRRLVSGLYINELLMRLLGREDPHPGVFEHYLNCLEALAEAVPEAVALRGFERDLLGLLGYGLPLARDTEDAPLVASQWYRYDPGRGAIPVAGPDAPGQVVSGETLLGLARPTLTEATARASRDLMRAALEPHIGNRPLKTRELYGRTTARGDPDHGPSSGQS</sequence>
<dbReference type="PANTHER" id="PTHR33991:SF1">
    <property type="entry name" value="DNA REPAIR PROTEIN RECO"/>
    <property type="match status" value="1"/>
</dbReference>
<evidence type="ECO:0000256" key="4">
    <source>
        <dbReference type="ARBA" id="ARBA00022763"/>
    </source>
</evidence>
<dbReference type="PANTHER" id="PTHR33991">
    <property type="entry name" value="DNA REPAIR PROTEIN RECO"/>
    <property type="match status" value="1"/>
</dbReference>
<dbReference type="RefSeq" id="WP_144348251.1">
    <property type="nucleotide sequence ID" value="NZ_VMKP01000003.1"/>
</dbReference>